<dbReference type="KEGG" id="asag:FGM00_10635"/>
<dbReference type="RefSeq" id="WP_138852891.1">
    <property type="nucleotide sequence ID" value="NZ_CP040710.1"/>
</dbReference>
<keyword evidence="3" id="KW-1185">Reference proteome</keyword>
<dbReference type="Proteomes" id="UP000310017">
    <property type="component" value="Chromosome"/>
</dbReference>
<feature type="transmembrane region" description="Helical" evidence="1">
    <location>
        <begin position="53"/>
        <end position="70"/>
    </location>
</feature>
<evidence type="ECO:0000256" key="1">
    <source>
        <dbReference type="SAM" id="Phobius"/>
    </source>
</evidence>
<dbReference type="InterPro" id="IPR021215">
    <property type="entry name" value="DUF2752"/>
</dbReference>
<sequence>MRLATLLLVLEDYMLPCFTKKFFGFDCPGCGLQRATLSLVKGDFTAAFEMYPAIYPLVLLILFIITTAFVKIKFELIVKILLAITTGIVILASYIFKMNNLIH</sequence>
<keyword evidence="1" id="KW-1133">Transmembrane helix</keyword>
<reference evidence="2 3" key="1">
    <citation type="submission" date="2019-05" db="EMBL/GenBank/DDBJ databases">
        <title>Genome sequencing of F202Z8.</title>
        <authorList>
            <person name="Kwon Y.M."/>
        </authorList>
    </citation>
    <scope>NUCLEOTIDE SEQUENCE [LARGE SCALE GENOMIC DNA]</scope>
    <source>
        <strain evidence="2 3">F202Z8</strain>
    </source>
</reference>
<name>A0A5B7SPN5_9FLAO</name>
<dbReference type="AlphaFoldDB" id="A0A5B7SPN5"/>
<proteinExistence type="predicted"/>
<accession>A0A5B7SPN5</accession>
<dbReference type="EMBL" id="CP040710">
    <property type="protein sequence ID" value="QCX00546.1"/>
    <property type="molecule type" value="Genomic_DNA"/>
</dbReference>
<protein>
    <submittedName>
        <fullName evidence="2">DUF2752 domain-containing protein</fullName>
    </submittedName>
</protein>
<dbReference type="Pfam" id="PF10825">
    <property type="entry name" value="DUF2752"/>
    <property type="match status" value="1"/>
</dbReference>
<evidence type="ECO:0000313" key="3">
    <source>
        <dbReference type="Proteomes" id="UP000310017"/>
    </source>
</evidence>
<gene>
    <name evidence="2" type="ORF">FGM00_10635</name>
</gene>
<organism evidence="2 3">
    <name type="scientific">Aggregatimonas sangjinii</name>
    <dbReference type="NCBI Taxonomy" id="2583587"/>
    <lineage>
        <taxon>Bacteria</taxon>
        <taxon>Pseudomonadati</taxon>
        <taxon>Bacteroidota</taxon>
        <taxon>Flavobacteriia</taxon>
        <taxon>Flavobacteriales</taxon>
        <taxon>Flavobacteriaceae</taxon>
        <taxon>Aggregatimonas</taxon>
    </lineage>
</organism>
<dbReference type="OrthoDB" id="9815897at2"/>
<keyword evidence="1" id="KW-0812">Transmembrane</keyword>
<feature type="transmembrane region" description="Helical" evidence="1">
    <location>
        <begin position="77"/>
        <end position="96"/>
    </location>
</feature>
<keyword evidence="1" id="KW-0472">Membrane</keyword>
<evidence type="ECO:0000313" key="2">
    <source>
        <dbReference type="EMBL" id="QCX00546.1"/>
    </source>
</evidence>